<evidence type="ECO:0000313" key="7">
    <source>
        <dbReference type="Proteomes" id="UP000660262"/>
    </source>
</evidence>
<evidence type="ECO:0000313" key="6">
    <source>
        <dbReference type="EMBL" id="GHP02312.1"/>
    </source>
</evidence>
<organism evidence="6 7">
    <name type="scientific">Pycnococcus provasolii</name>
    <dbReference type="NCBI Taxonomy" id="41880"/>
    <lineage>
        <taxon>Eukaryota</taxon>
        <taxon>Viridiplantae</taxon>
        <taxon>Chlorophyta</taxon>
        <taxon>Pseudoscourfieldiophyceae</taxon>
        <taxon>Pseudoscourfieldiales</taxon>
        <taxon>Pycnococcaceae</taxon>
        <taxon>Pycnococcus</taxon>
    </lineage>
</organism>
<comment type="caution">
    <text evidence="6">The sequence shown here is derived from an EMBL/GenBank/DDBJ whole genome shotgun (WGS) entry which is preliminary data.</text>
</comment>
<keyword evidence="4" id="KW-0472">Membrane</keyword>
<dbReference type="EMBL" id="BNJQ01000003">
    <property type="protein sequence ID" value="GHP02312.1"/>
    <property type="molecule type" value="Genomic_DNA"/>
</dbReference>
<keyword evidence="2" id="KW-0812">Transmembrane</keyword>
<dbReference type="Proteomes" id="UP000660262">
    <property type="component" value="Unassembled WGS sequence"/>
</dbReference>
<evidence type="ECO:0000256" key="4">
    <source>
        <dbReference type="ARBA" id="ARBA00023136"/>
    </source>
</evidence>
<accession>A0A830H6X9</accession>
<reference evidence="6" key="1">
    <citation type="submission" date="2020-10" db="EMBL/GenBank/DDBJ databases">
        <title>Unveiling of a novel bifunctional photoreceptor, Dualchrome1, isolated from a cosmopolitan green alga.</title>
        <authorList>
            <person name="Suzuki S."/>
            <person name="Kawachi M."/>
        </authorList>
    </citation>
    <scope>NUCLEOTIDE SEQUENCE</scope>
    <source>
        <strain evidence="6">NIES 2893</strain>
    </source>
</reference>
<keyword evidence="7" id="KW-1185">Reference proteome</keyword>
<dbReference type="InterPro" id="IPR056309">
    <property type="entry name" value="CGL160/ATPI_dom"/>
</dbReference>
<name>A0A830H6X9_9CHLO</name>
<evidence type="ECO:0000259" key="5">
    <source>
        <dbReference type="Pfam" id="PF24763"/>
    </source>
</evidence>
<proteinExistence type="predicted"/>
<gene>
    <name evidence="6" type="ORF">PPROV_000106900</name>
</gene>
<comment type="subcellular location">
    <subcellularLocation>
        <location evidence="1">Membrane</location>
        <topology evidence="1">Multi-pass membrane protein</topology>
    </subcellularLocation>
</comment>
<dbReference type="PANTHER" id="PTHR34118">
    <property type="entry name" value="NF-KAPPA-B INHIBITOR-LIKE PROTEIN-RELATED"/>
    <property type="match status" value="1"/>
</dbReference>
<evidence type="ECO:0000256" key="1">
    <source>
        <dbReference type="ARBA" id="ARBA00004141"/>
    </source>
</evidence>
<evidence type="ECO:0000256" key="3">
    <source>
        <dbReference type="ARBA" id="ARBA00022989"/>
    </source>
</evidence>
<dbReference type="AlphaFoldDB" id="A0A830H6X9"/>
<dbReference type="Pfam" id="PF24763">
    <property type="entry name" value="CGL160_C"/>
    <property type="match status" value="1"/>
</dbReference>
<evidence type="ECO:0000256" key="2">
    <source>
        <dbReference type="ARBA" id="ARBA00022692"/>
    </source>
</evidence>
<feature type="domain" description="CGL160/ATPI" evidence="5">
    <location>
        <begin position="116"/>
        <end position="261"/>
    </location>
</feature>
<dbReference type="OrthoDB" id="2019080at2759"/>
<sequence length="290" mass="32004">MMMISRTSALCRPSARPCLRVHASSSSSSFEGSSPVSDIESRELFDGTTYTELKKITIGPSSRQKSQWANKMKKSKMVRTSMKKGDWNDLEFMNNNWELRELKPKRKLRRKYSFTEAETEEEYQELKKQLAVDTTVISTIATTGLFVAGEVATGAAYSYGCGCALGLVYMRLMSADVESVQTFEQNLRDVIGGEEVAPKENPLTAIAPLRMLLPGVLIALSTKFDTVSQQLGFDSAPFDFQLLPSLAGLFTYKAAVIFQVFRSLHDSMAEAGDVAGQEAGKLDTKSSRLA</sequence>
<dbReference type="PANTHER" id="PTHR34118:SF6">
    <property type="entry name" value="PROTEIN CONSERVED ONLY IN THE GREEN LINEAGE 160, CHLOROPLASTIC"/>
    <property type="match status" value="1"/>
</dbReference>
<dbReference type="GO" id="GO:0016020">
    <property type="term" value="C:membrane"/>
    <property type="evidence" value="ECO:0007669"/>
    <property type="project" value="UniProtKB-SubCell"/>
</dbReference>
<keyword evidence="3" id="KW-1133">Transmembrane helix</keyword>
<protein>
    <recommendedName>
        <fullName evidence="5">CGL160/ATPI domain-containing protein</fullName>
    </recommendedName>
</protein>